<organism evidence="6 7">
    <name type="scientific">Burkholderia cepacia</name>
    <name type="common">Pseudomonas cepacia</name>
    <dbReference type="NCBI Taxonomy" id="292"/>
    <lineage>
        <taxon>Bacteria</taxon>
        <taxon>Pseudomonadati</taxon>
        <taxon>Pseudomonadota</taxon>
        <taxon>Betaproteobacteria</taxon>
        <taxon>Burkholderiales</taxon>
        <taxon>Burkholderiaceae</taxon>
        <taxon>Burkholderia</taxon>
        <taxon>Burkholderia cepacia complex</taxon>
    </lineage>
</organism>
<dbReference type="Gene3D" id="3.40.190.10">
    <property type="entry name" value="Periplasmic binding protein-like II"/>
    <property type="match status" value="2"/>
</dbReference>
<name>A0A1B4PZZ4_BURCE</name>
<dbReference type="Pfam" id="PF03466">
    <property type="entry name" value="LysR_substrate"/>
    <property type="match status" value="1"/>
</dbReference>
<dbReference type="SUPFAM" id="SSF46785">
    <property type="entry name" value="Winged helix' DNA-binding domain"/>
    <property type="match status" value="1"/>
</dbReference>
<dbReference type="PANTHER" id="PTHR30346:SF28">
    <property type="entry name" value="HTH-TYPE TRANSCRIPTIONAL REGULATOR CYNR"/>
    <property type="match status" value="1"/>
</dbReference>
<dbReference type="EMBL" id="CP013444">
    <property type="protein sequence ID" value="AOK19473.1"/>
    <property type="molecule type" value="Genomic_DNA"/>
</dbReference>
<dbReference type="AlphaFoldDB" id="A0A1B4PZZ4"/>
<dbReference type="InterPro" id="IPR036390">
    <property type="entry name" value="WH_DNA-bd_sf"/>
</dbReference>
<evidence type="ECO:0000256" key="2">
    <source>
        <dbReference type="ARBA" id="ARBA00023015"/>
    </source>
</evidence>
<reference evidence="6 7" key="1">
    <citation type="submission" date="2015-12" db="EMBL/GenBank/DDBJ databases">
        <title>Diversity of Burkholderia near neighbor genomes.</title>
        <authorList>
            <person name="Sahl J."/>
            <person name="Wagner D."/>
            <person name="Keim P."/>
        </authorList>
    </citation>
    <scope>NUCLEOTIDE SEQUENCE [LARGE SCALE GENOMIC DNA]</scope>
    <source>
        <strain evidence="6 7">MSMB1184WGS</strain>
    </source>
</reference>
<dbReference type="Gene3D" id="1.10.10.10">
    <property type="entry name" value="Winged helix-like DNA-binding domain superfamily/Winged helix DNA-binding domain"/>
    <property type="match status" value="1"/>
</dbReference>
<protein>
    <submittedName>
        <fullName evidence="6">LysR family transcriptional regulator</fullName>
    </submittedName>
</protein>
<keyword evidence="2" id="KW-0805">Transcription regulation</keyword>
<dbReference type="GO" id="GO:0003700">
    <property type="term" value="F:DNA-binding transcription factor activity"/>
    <property type="evidence" value="ECO:0007669"/>
    <property type="project" value="InterPro"/>
</dbReference>
<keyword evidence="3" id="KW-0238">DNA-binding</keyword>
<accession>A0A1B4PZZ4</accession>
<evidence type="ECO:0000256" key="3">
    <source>
        <dbReference type="ARBA" id="ARBA00023125"/>
    </source>
</evidence>
<gene>
    <name evidence="6" type="ORF">WT26_26595</name>
</gene>
<evidence type="ECO:0000259" key="5">
    <source>
        <dbReference type="PROSITE" id="PS50931"/>
    </source>
</evidence>
<comment type="similarity">
    <text evidence="1">Belongs to the LysR transcriptional regulatory family.</text>
</comment>
<evidence type="ECO:0000256" key="4">
    <source>
        <dbReference type="ARBA" id="ARBA00023163"/>
    </source>
</evidence>
<evidence type="ECO:0000313" key="7">
    <source>
        <dbReference type="Proteomes" id="UP000094776"/>
    </source>
</evidence>
<feature type="domain" description="HTH lysR-type" evidence="5">
    <location>
        <begin position="1"/>
        <end position="58"/>
    </location>
</feature>
<dbReference type="InterPro" id="IPR036388">
    <property type="entry name" value="WH-like_DNA-bd_sf"/>
</dbReference>
<evidence type="ECO:0000256" key="1">
    <source>
        <dbReference type="ARBA" id="ARBA00009437"/>
    </source>
</evidence>
<dbReference type="InterPro" id="IPR000847">
    <property type="entry name" value="LysR_HTH_N"/>
</dbReference>
<dbReference type="GO" id="GO:0003677">
    <property type="term" value="F:DNA binding"/>
    <property type="evidence" value="ECO:0007669"/>
    <property type="project" value="UniProtKB-KW"/>
</dbReference>
<dbReference type="Proteomes" id="UP000094776">
    <property type="component" value="Chromosome 2"/>
</dbReference>
<dbReference type="PRINTS" id="PR00039">
    <property type="entry name" value="HTHLYSR"/>
</dbReference>
<proteinExistence type="inferred from homology"/>
<dbReference type="CDD" id="cd08414">
    <property type="entry name" value="PBP2_LTTR_aromatics_like"/>
    <property type="match status" value="1"/>
</dbReference>
<dbReference type="Pfam" id="PF00126">
    <property type="entry name" value="HTH_1"/>
    <property type="match status" value="1"/>
</dbReference>
<keyword evidence="4" id="KW-0804">Transcription</keyword>
<dbReference type="InterPro" id="IPR005119">
    <property type="entry name" value="LysR_subst-bd"/>
</dbReference>
<dbReference type="PROSITE" id="PS50931">
    <property type="entry name" value="HTH_LYSR"/>
    <property type="match status" value="1"/>
</dbReference>
<dbReference type="PANTHER" id="PTHR30346">
    <property type="entry name" value="TRANSCRIPTIONAL DUAL REGULATOR HCAR-RELATED"/>
    <property type="match status" value="1"/>
</dbReference>
<dbReference type="RefSeq" id="WP_069274310.1">
    <property type="nucleotide sequence ID" value="NZ_CP013444.1"/>
</dbReference>
<dbReference type="GO" id="GO:0032993">
    <property type="term" value="C:protein-DNA complex"/>
    <property type="evidence" value="ECO:0007669"/>
    <property type="project" value="TreeGrafter"/>
</dbReference>
<dbReference type="SUPFAM" id="SSF53850">
    <property type="entry name" value="Periplasmic binding protein-like II"/>
    <property type="match status" value="1"/>
</dbReference>
<dbReference type="FunFam" id="1.10.10.10:FF:000001">
    <property type="entry name" value="LysR family transcriptional regulator"/>
    <property type="match status" value="1"/>
</dbReference>
<sequence>MELKLLRTFLTVTELCHFSRAADALHMSQPALSKQIGALETSLGGRLFERGRHGAELTPFGERFLPDAQALVRDADEILARAREATSGQRGHLRLGICLSVLTIVPKRVAEFRRRHPGIAVTLSDLSSAEQARRILAGKLDAGFMRLPPGDELSSFKVIDEGLALAVPPQLRHTRVPADLDVLNEIGFIALQRARGPGLAAQIDRWCVERRFVPHVTQQAEDVQSVLTSVAAGVGVAFIPSRAQYLLRDATVLPLPGKHAKWRVGLAWPSDRDDPVTARFVSFMRAAIKGA</sequence>
<evidence type="ECO:0000313" key="6">
    <source>
        <dbReference type="EMBL" id="AOK19473.1"/>
    </source>
</evidence>